<evidence type="ECO:0000256" key="1">
    <source>
        <dbReference type="SAM" id="MobiDB-lite"/>
    </source>
</evidence>
<dbReference type="Pfam" id="PF18759">
    <property type="entry name" value="Plavaka"/>
    <property type="match status" value="1"/>
</dbReference>
<feature type="region of interest" description="Disordered" evidence="1">
    <location>
        <begin position="1"/>
        <end position="89"/>
    </location>
</feature>
<gene>
    <name evidence="2" type="primary">A0A1D8PF23</name>
</gene>
<feature type="compositionally biased region" description="Low complexity" evidence="1">
    <location>
        <begin position="15"/>
        <end position="33"/>
    </location>
</feature>
<feature type="compositionally biased region" description="Pro residues" evidence="1">
    <location>
        <begin position="34"/>
        <end position="58"/>
    </location>
</feature>
<organism evidence="2">
    <name type="scientific">Ganoderma boninense</name>
    <dbReference type="NCBI Taxonomy" id="34458"/>
    <lineage>
        <taxon>Eukaryota</taxon>
        <taxon>Fungi</taxon>
        <taxon>Dikarya</taxon>
        <taxon>Basidiomycota</taxon>
        <taxon>Agaricomycotina</taxon>
        <taxon>Agaricomycetes</taxon>
        <taxon>Polyporales</taxon>
        <taxon>Polyporaceae</taxon>
        <taxon>Ganoderma</taxon>
    </lineage>
</organism>
<feature type="compositionally biased region" description="Basic and acidic residues" evidence="1">
    <location>
        <begin position="62"/>
        <end position="77"/>
    </location>
</feature>
<evidence type="ECO:0000313" key="2">
    <source>
        <dbReference type="EMBL" id="VWP02335.1"/>
    </source>
</evidence>
<dbReference type="InterPro" id="IPR041078">
    <property type="entry name" value="Plavaka"/>
</dbReference>
<dbReference type="EMBL" id="LR730126">
    <property type="protein sequence ID" value="VWP02335.1"/>
    <property type="molecule type" value="Genomic_DNA"/>
</dbReference>
<protein>
    <submittedName>
        <fullName evidence="2">Arf family GTPase</fullName>
    </submittedName>
</protein>
<accession>A0A5K1K7G7</accession>
<feature type="compositionally biased region" description="Basic and acidic residues" evidence="1">
    <location>
        <begin position="1"/>
        <end position="14"/>
    </location>
</feature>
<proteinExistence type="predicted"/>
<dbReference type="AlphaFoldDB" id="A0A5K1K7G7"/>
<name>A0A5K1K7G7_9APHY</name>
<sequence>MLGDLDENKTELQDPRPASSVTASVPAPSGPIAGPVPAPITPPTPIALPTPSTPPPLPGDGARPRRENTRLPARYRDNGALPWRPKPRKHVDALPEPLIPTTSSLDQSVSVASSPVTAFVGDNSEVQQQRVDVVPAQTKRNVFGLYRQYRSETFPQHDPEAAIDRCLLLEPVNDSPADLPFKATPASALAPCELSEPPLGHSRPTATTNDGSTAECSLSIFHPYPNWTSFRLGQWYWTGSPKNSESTFKDLLDIVTDPRFCAEDLAGVNWKTINEKLVMGETYSSALESSDTLPDDWHETDIQISVPVHSRGETPGVHLYEAATLCHRKITSVIRSRVTDPSIFPHLHLEPYELFWKANSAEPVRVHGEIYTSPAFIEAHDELQRSPQEPGCTRERVVVALMFSSDGTHLTEYGDAKLHPLYMEFGNESKARRSKQSSGCFEHIAYFESLPDAFKDFVKEKFGKSSFTGAFAAHCHRELFHAQWEVLLDEEFVEAYKHGIVILCPDGVERRFYPRVFSYSADYPEK</sequence>
<reference evidence="2" key="1">
    <citation type="submission" date="2019-10" db="EMBL/GenBank/DDBJ databases">
        <authorList>
            <person name="Nor Muhammad N."/>
        </authorList>
    </citation>
    <scope>NUCLEOTIDE SEQUENCE</scope>
</reference>